<accession>A0AAV1AXC0</accession>
<dbReference type="GO" id="GO:0008526">
    <property type="term" value="F:phosphatidylinositol transfer activity"/>
    <property type="evidence" value="ECO:0007669"/>
    <property type="project" value="TreeGrafter"/>
</dbReference>
<feature type="region of interest" description="Disordered" evidence="1">
    <location>
        <begin position="280"/>
        <end position="330"/>
    </location>
</feature>
<dbReference type="PANTHER" id="PTHR45824">
    <property type="entry name" value="GH16843P"/>
    <property type="match status" value="1"/>
</dbReference>
<organism evidence="3 4">
    <name type="scientific">Vicia faba</name>
    <name type="common">Broad bean</name>
    <name type="synonym">Faba vulgaris</name>
    <dbReference type="NCBI Taxonomy" id="3906"/>
    <lineage>
        <taxon>Eukaryota</taxon>
        <taxon>Viridiplantae</taxon>
        <taxon>Streptophyta</taxon>
        <taxon>Embryophyta</taxon>
        <taxon>Tracheophyta</taxon>
        <taxon>Spermatophyta</taxon>
        <taxon>Magnoliopsida</taxon>
        <taxon>eudicotyledons</taxon>
        <taxon>Gunneridae</taxon>
        <taxon>Pentapetalae</taxon>
        <taxon>rosids</taxon>
        <taxon>fabids</taxon>
        <taxon>Fabales</taxon>
        <taxon>Fabaceae</taxon>
        <taxon>Papilionoideae</taxon>
        <taxon>50 kb inversion clade</taxon>
        <taxon>NPAAA clade</taxon>
        <taxon>Hologalegina</taxon>
        <taxon>IRL clade</taxon>
        <taxon>Fabeae</taxon>
        <taxon>Vicia</taxon>
    </lineage>
</organism>
<name>A0AAV1AXC0_VICFA</name>
<dbReference type="CDD" id="cd00170">
    <property type="entry name" value="SEC14"/>
    <property type="match status" value="1"/>
</dbReference>
<dbReference type="InterPro" id="IPR036273">
    <property type="entry name" value="CRAL/TRIO_N_dom_sf"/>
</dbReference>
<feature type="compositionally biased region" description="Polar residues" evidence="1">
    <location>
        <begin position="282"/>
        <end position="292"/>
    </location>
</feature>
<feature type="domain" description="CRAL-TRIO" evidence="2">
    <location>
        <begin position="82"/>
        <end position="245"/>
    </location>
</feature>
<gene>
    <name evidence="3" type="ORF">VFH_V094160</name>
</gene>
<protein>
    <recommendedName>
        <fullName evidence="2">CRAL-TRIO domain-containing protein</fullName>
    </recommendedName>
</protein>
<keyword evidence="4" id="KW-1185">Reference proteome</keyword>
<evidence type="ECO:0000259" key="2">
    <source>
        <dbReference type="PROSITE" id="PS50191"/>
    </source>
</evidence>
<proteinExistence type="predicted"/>
<evidence type="ECO:0000256" key="1">
    <source>
        <dbReference type="SAM" id="MobiDB-lite"/>
    </source>
</evidence>
<dbReference type="AlphaFoldDB" id="A0AAV1AXC0"/>
<dbReference type="InterPro" id="IPR001251">
    <property type="entry name" value="CRAL-TRIO_dom"/>
</dbReference>
<sequence length="330" mass="37869">MSFKKLKESITEKKLSPEEQLIKIEETRKIIGPIADKFPTICSDASVLRFLKARNYNTIKAARMLRGTIKWRLEFKPEKIRWEDVAKEALTGRLYRADYLDRQGRVVFVIKAGFQTTSLATVQIKYLVYCLENAIYNSHSTQEKMVWLIDFQGWSTSCISVKVTRDTAQVLQHHYPERLGLAVLYNPPKLFESFWTMVKPFLEPKTYKKAIFAYPGNPKSRVMMEELFDMDKLESCFGGNNKAGMNLEAYGQKMREDDKRMSGLIDSGCSTPSFFSADANETLHSSNGSEDGSSYREAVNSNFEEDDDLMHQSPCSEYETKNEIGPDKIE</sequence>
<evidence type="ECO:0000313" key="4">
    <source>
        <dbReference type="Proteomes" id="UP001157006"/>
    </source>
</evidence>
<dbReference type="SUPFAM" id="SSF46938">
    <property type="entry name" value="CRAL/TRIO N-terminal domain"/>
    <property type="match status" value="1"/>
</dbReference>
<reference evidence="3 4" key="1">
    <citation type="submission" date="2023-01" db="EMBL/GenBank/DDBJ databases">
        <authorList>
            <person name="Kreplak J."/>
        </authorList>
    </citation>
    <scope>NUCLEOTIDE SEQUENCE [LARGE SCALE GENOMIC DNA]</scope>
</reference>
<dbReference type="SUPFAM" id="SSF52087">
    <property type="entry name" value="CRAL/TRIO domain"/>
    <property type="match status" value="1"/>
</dbReference>
<dbReference type="Gene3D" id="3.40.525.10">
    <property type="entry name" value="CRAL-TRIO lipid binding domain"/>
    <property type="match status" value="1"/>
</dbReference>
<evidence type="ECO:0000313" key="3">
    <source>
        <dbReference type="EMBL" id="CAI8613719.1"/>
    </source>
</evidence>
<dbReference type="EMBL" id="OX451740">
    <property type="protein sequence ID" value="CAI8613719.1"/>
    <property type="molecule type" value="Genomic_DNA"/>
</dbReference>
<dbReference type="Pfam" id="PF00650">
    <property type="entry name" value="CRAL_TRIO"/>
    <property type="match status" value="1"/>
</dbReference>
<dbReference type="PROSITE" id="PS50191">
    <property type="entry name" value="CRAL_TRIO"/>
    <property type="match status" value="1"/>
</dbReference>
<dbReference type="InterPro" id="IPR052578">
    <property type="entry name" value="PI_Transfer_CRAL-TRIO"/>
</dbReference>
<feature type="compositionally biased region" description="Basic and acidic residues" evidence="1">
    <location>
        <begin position="318"/>
        <end position="330"/>
    </location>
</feature>
<dbReference type="Proteomes" id="UP001157006">
    <property type="component" value="Chromosome 5"/>
</dbReference>
<dbReference type="SMART" id="SM01100">
    <property type="entry name" value="CRAL_TRIO_N"/>
    <property type="match status" value="1"/>
</dbReference>
<dbReference type="PANTHER" id="PTHR45824:SF18">
    <property type="entry name" value="OS01G0264700 PROTEIN"/>
    <property type="match status" value="1"/>
</dbReference>
<dbReference type="InterPro" id="IPR011074">
    <property type="entry name" value="CRAL/TRIO_N_dom"/>
</dbReference>
<dbReference type="InterPro" id="IPR036865">
    <property type="entry name" value="CRAL-TRIO_dom_sf"/>
</dbReference>
<dbReference type="SMART" id="SM00516">
    <property type="entry name" value="SEC14"/>
    <property type="match status" value="1"/>
</dbReference>